<evidence type="ECO:0000313" key="2">
    <source>
        <dbReference type="EMBL" id="MFH4974796.1"/>
    </source>
</evidence>
<name>A0ABD6E5L8_9BILA</name>
<proteinExistence type="predicted"/>
<dbReference type="EMBL" id="JBGFUD010000568">
    <property type="protein sequence ID" value="MFH4974796.1"/>
    <property type="molecule type" value="Genomic_DNA"/>
</dbReference>
<dbReference type="AlphaFoldDB" id="A0ABD6E5L8"/>
<evidence type="ECO:0000256" key="1">
    <source>
        <dbReference type="SAM" id="MobiDB-lite"/>
    </source>
</evidence>
<feature type="region of interest" description="Disordered" evidence="1">
    <location>
        <begin position="62"/>
        <end position="95"/>
    </location>
</feature>
<evidence type="ECO:0000313" key="3">
    <source>
        <dbReference type="Proteomes" id="UP001608902"/>
    </source>
</evidence>
<keyword evidence="3" id="KW-1185">Reference proteome</keyword>
<accession>A0ABD6E5L8</accession>
<organism evidence="2 3">
    <name type="scientific">Gnathostoma spinigerum</name>
    <dbReference type="NCBI Taxonomy" id="75299"/>
    <lineage>
        <taxon>Eukaryota</taxon>
        <taxon>Metazoa</taxon>
        <taxon>Ecdysozoa</taxon>
        <taxon>Nematoda</taxon>
        <taxon>Chromadorea</taxon>
        <taxon>Rhabditida</taxon>
        <taxon>Spirurina</taxon>
        <taxon>Gnathostomatomorpha</taxon>
        <taxon>Gnathostomatoidea</taxon>
        <taxon>Gnathostomatidae</taxon>
        <taxon>Gnathostoma</taxon>
    </lineage>
</organism>
<protein>
    <submittedName>
        <fullName evidence="2">Uncharacterized protein</fullName>
    </submittedName>
</protein>
<reference evidence="2 3" key="1">
    <citation type="submission" date="2024-08" db="EMBL/GenBank/DDBJ databases">
        <title>Gnathostoma spinigerum genome.</title>
        <authorList>
            <person name="Gonzalez-Bertolin B."/>
            <person name="Monzon S."/>
            <person name="Zaballos A."/>
            <person name="Jimenez P."/>
            <person name="Dekumyoy P."/>
            <person name="Varona S."/>
            <person name="Cuesta I."/>
            <person name="Sumanam S."/>
            <person name="Adisakwattana P."/>
            <person name="Gasser R.B."/>
            <person name="Hernandez-Gonzalez A."/>
            <person name="Young N.D."/>
            <person name="Perteguer M.J."/>
        </authorList>
    </citation>
    <scope>NUCLEOTIDE SEQUENCE [LARGE SCALE GENOMIC DNA]</scope>
    <source>
        <strain evidence="2">AL3</strain>
        <tissue evidence="2">Liver</tissue>
    </source>
</reference>
<sequence length="178" mass="20044">MEKVSDYDRTRLPSLCDETQFSTNPNSLHGGMIQYKCPRLIAHSTNPTTSGHLRKQTCTRSLSTNEAYSSGPVHYRSNSKRPRRQELGTINSNSPSFPLSSSFNALLRGTKKMQATNECKFLVQSNSTPSSVSGLRANKWTNKLPSVESLNVDRKCCQRPWARTQIELQKYKETLKTG</sequence>
<dbReference type="Proteomes" id="UP001608902">
    <property type="component" value="Unassembled WGS sequence"/>
</dbReference>
<comment type="caution">
    <text evidence="2">The sequence shown here is derived from an EMBL/GenBank/DDBJ whole genome shotgun (WGS) entry which is preliminary data.</text>
</comment>
<gene>
    <name evidence="2" type="ORF">AB6A40_001505</name>
</gene>